<evidence type="ECO:0000313" key="4">
    <source>
        <dbReference type="Proteomes" id="UP001163046"/>
    </source>
</evidence>
<dbReference type="OrthoDB" id="6334544at2759"/>
<evidence type="ECO:0000256" key="1">
    <source>
        <dbReference type="SAM" id="MobiDB-lite"/>
    </source>
</evidence>
<evidence type="ECO:0000313" key="3">
    <source>
        <dbReference type="EMBL" id="KAJ7337814.1"/>
    </source>
</evidence>
<feature type="region of interest" description="Disordered" evidence="1">
    <location>
        <begin position="227"/>
        <end position="271"/>
    </location>
</feature>
<dbReference type="GO" id="GO:0009725">
    <property type="term" value="P:response to hormone"/>
    <property type="evidence" value="ECO:0007669"/>
    <property type="project" value="TreeGrafter"/>
</dbReference>
<dbReference type="PANTHER" id="PTHR17085:SF3">
    <property type="entry name" value="NUCLEAR RECEPTOR COACTIVATOR 4"/>
    <property type="match status" value="1"/>
</dbReference>
<organism evidence="3 4">
    <name type="scientific">Desmophyllum pertusum</name>
    <dbReference type="NCBI Taxonomy" id="174260"/>
    <lineage>
        <taxon>Eukaryota</taxon>
        <taxon>Metazoa</taxon>
        <taxon>Cnidaria</taxon>
        <taxon>Anthozoa</taxon>
        <taxon>Hexacorallia</taxon>
        <taxon>Scleractinia</taxon>
        <taxon>Caryophylliina</taxon>
        <taxon>Caryophylliidae</taxon>
        <taxon>Desmophyllum</taxon>
    </lineage>
</organism>
<dbReference type="GO" id="GO:0003713">
    <property type="term" value="F:transcription coactivator activity"/>
    <property type="evidence" value="ECO:0007669"/>
    <property type="project" value="InterPro"/>
</dbReference>
<protein>
    <submittedName>
        <fullName evidence="3">Nuclear receptor coactivator 4</fullName>
    </submittedName>
</protein>
<reference evidence="3" key="1">
    <citation type="submission" date="2023-01" db="EMBL/GenBank/DDBJ databases">
        <title>Genome assembly of the deep-sea coral Lophelia pertusa.</title>
        <authorList>
            <person name="Herrera S."/>
            <person name="Cordes E."/>
        </authorList>
    </citation>
    <scope>NUCLEOTIDE SEQUENCE</scope>
    <source>
        <strain evidence="3">USNM1676648</strain>
        <tissue evidence="3">Polyp</tissue>
    </source>
</reference>
<feature type="domain" description="Nuclear receptor coactivator 4 N-terminal" evidence="2">
    <location>
        <begin position="35"/>
        <end position="139"/>
    </location>
</feature>
<dbReference type="EMBL" id="MU827780">
    <property type="protein sequence ID" value="KAJ7337814.1"/>
    <property type="molecule type" value="Genomic_DNA"/>
</dbReference>
<keyword evidence="3" id="KW-0675">Receptor</keyword>
<evidence type="ECO:0000259" key="2">
    <source>
        <dbReference type="Pfam" id="PF12489"/>
    </source>
</evidence>
<dbReference type="InterPro" id="IPR039947">
    <property type="entry name" value="NCoA-4"/>
</dbReference>
<proteinExistence type="predicted"/>
<gene>
    <name evidence="3" type="primary">NCOA4</name>
    <name evidence="3" type="ORF">OS493_007971</name>
</gene>
<comment type="caution">
    <text evidence="3">The sequence shown here is derived from an EMBL/GenBank/DDBJ whole genome shotgun (WGS) entry which is preliminary data.</text>
</comment>
<dbReference type="InterPro" id="IPR022174">
    <property type="entry name" value="NCOA4_N"/>
</dbReference>
<name>A0A9W9YI76_9CNID</name>
<sequence length="558" mass="61865">MEHSESLSDLLGEVISNIDVLQKAIAEVGQVKTCLKTTASDLKSQIRDSISRHLEALRNRETWLLGQVEVVQYIKEDVLRQQHAELNKALGRLQSTSVLLQQSSEVLDTESLECRVRESLVAVGGLSFIPEETNKINFIAQNFELQEFIHRFGVVVSDNPIVDKQMVSSFQMVKFGKESAFFTPSGPCEEWLIRSGKSTSQSIPKIPSVECNIHDWLPQKAVQAVSTPESLVPSPQQPTEHWLSKGQSQKSAADKENGLEAPENERHDSDKDAAMLKEKSVGNQGWLLDYSRTSASPAMPSDLFDYYRVLKMSKSSQWLKKSGNTGEELSTTLIGETYHKITGLSGDDEWLKKKIPTGSSKFSRCTSTHSCSDCSGGLATACSDSHAQETSSEFDSTLSEMSDWIAVSNEDVEICSGIVASSDHMSGGVPNNDGWLLKQCHQTNVTGQDYTGIKNYKENLAAQSNQHWLLPCSENVSDEREAKELASSGMKSYIESLPVDFNHWLSNPSTDNDICKWLARSSSERCKNCPIMCSKGVFKVFDQIASSSDGWLMSQELY</sequence>
<accession>A0A9W9YI76</accession>
<keyword evidence="4" id="KW-1185">Reference proteome</keyword>
<dbReference type="Proteomes" id="UP001163046">
    <property type="component" value="Unassembled WGS sequence"/>
</dbReference>
<dbReference type="PANTHER" id="PTHR17085">
    <property type="entry name" value="NUCLEAR RECEPTOR COACTIVATOR 4"/>
    <property type="match status" value="1"/>
</dbReference>
<dbReference type="Pfam" id="PF12489">
    <property type="entry name" value="ARA70"/>
    <property type="match status" value="1"/>
</dbReference>
<dbReference type="GO" id="GO:0006879">
    <property type="term" value="P:intracellular iron ion homeostasis"/>
    <property type="evidence" value="ECO:0007669"/>
    <property type="project" value="InterPro"/>
</dbReference>
<dbReference type="AlphaFoldDB" id="A0A9W9YI76"/>
<feature type="compositionally biased region" description="Polar residues" evidence="1">
    <location>
        <begin position="227"/>
        <end position="251"/>
    </location>
</feature>
<feature type="compositionally biased region" description="Basic and acidic residues" evidence="1">
    <location>
        <begin position="252"/>
        <end position="271"/>
    </location>
</feature>